<keyword evidence="4" id="KW-1185">Reference proteome</keyword>
<protein>
    <submittedName>
        <fullName evidence="3">Formylglycine-generating enzyme family protein</fullName>
    </submittedName>
</protein>
<dbReference type="Proteomes" id="UP001606210">
    <property type="component" value="Unassembled WGS sequence"/>
</dbReference>
<dbReference type="InterPro" id="IPR042095">
    <property type="entry name" value="SUMF_sf"/>
</dbReference>
<reference evidence="3 4" key="1">
    <citation type="submission" date="2024-08" db="EMBL/GenBank/DDBJ databases">
        <authorList>
            <person name="Lu H."/>
        </authorList>
    </citation>
    <scope>NUCLEOTIDE SEQUENCE [LARGE SCALE GENOMIC DNA]</scope>
    <source>
        <strain evidence="3 4">LYH14W</strain>
    </source>
</reference>
<evidence type="ECO:0000313" key="3">
    <source>
        <dbReference type="EMBL" id="MFG6428866.1"/>
    </source>
</evidence>
<sequence length="249" mass="26699">MLLAACYFAAPSAAQRGAAAVDWQRVDNFSIARTETTVAQFSRFVAATKTVTQAERDGGGLVYEAGFVKKPGWTWRTPFGKPAADDEPAVHVNFSEAQAFCRWAGGSLPTDAQWVSAAYTEQRSQPAPGFIAGRTYAYPTGDTPAGAQCLDDCGPAARDRGVAQGARLSRGHGHARVTSTPPAVNGLHDMGANAWEWVDEPAGSTGNTPRRTRGGSWWYGQGPMRADQPQEKQADMAVVYIGFRCARNL</sequence>
<dbReference type="EMBL" id="JBIGHV010000001">
    <property type="protein sequence ID" value="MFG6428866.1"/>
    <property type="molecule type" value="Genomic_DNA"/>
</dbReference>
<organism evidence="3 4">
    <name type="scientific">Pelomonas parva</name>
    <dbReference type="NCBI Taxonomy" id="3299032"/>
    <lineage>
        <taxon>Bacteria</taxon>
        <taxon>Pseudomonadati</taxon>
        <taxon>Pseudomonadota</taxon>
        <taxon>Betaproteobacteria</taxon>
        <taxon>Burkholderiales</taxon>
        <taxon>Sphaerotilaceae</taxon>
        <taxon>Roseateles</taxon>
    </lineage>
</organism>
<dbReference type="Gene3D" id="3.90.1580.10">
    <property type="entry name" value="paralog of FGE (formylglycine-generating enzyme)"/>
    <property type="match status" value="1"/>
</dbReference>
<dbReference type="PANTHER" id="PTHR23150:SF19">
    <property type="entry name" value="FORMYLGLYCINE-GENERATING ENZYME"/>
    <property type="match status" value="1"/>
</dbReference>
<evidence type="ECO:0000259" key="2">
    <source>
        <dbReference type="Pfam" id="PF03781"/>
    </source>
</evidence>
<dbReference type="InterPro" id="IPR005532">
    <property type="entry name" value="SUMF_dom"/>
</dbReference>
<evidence type="ECO:0000313" key="4">
    <source>
        <dbReference type="Proteomes" id="UP001606210"/>
    </source>
</evidence>
<proteinExistence type="predicted"/>
<evidence type="ECO:0000256" key="1">
    <source>
        <dbReference type="SAM" id="MobiDB-lite"/>
    </source>
</evidence>
<dbReference type="Pfam" id="PF03781">
    <property type="entry name" value="FGE-sulfatase"/>
    <property type="match status" value="1"/>
</dbReference>
<dbReference type="SUPFAM" id="SSF56436">
    <property type="entry name" value="C-type lectin-like"/>
    <property type="match status" value="1"/>
</dbReference>
<accession>A0ABW7EYY7</accession>
<comment type="caution">
    <text evidence="3">The sequence shown here is derived from an EMBL/GenBank/DDBJ whole genome shotgun (WGS) entry which is preliminary data.</text>
</comment>
<dbReference type="InterPro" id="IPR016187">
    <property type="entry name" value="CTDL_fold"/>
</dbReference>
<dbReference type="PANTHER" id="PTHR23150">
    <property type="entry name" value="SULFATASE MODIFYING FACTOR 1, 2"/>
    <property type="match status" value="1"/>
</dbReference>
<name>A0ABW7EYY7_9BURK</name>
<feature type="domain" description="Sulfatase-modifying factor enzyme-like" evidence="2">
    <location>
        <begin position="14"/>
        <end position="247"/>
    </location>
</feature>
<gene>
    <name evidence="3" type="ORF">ACG00Y_03030</name>
</gene>
<feature type="region of interest" description="Disordered" evidence="1">
    <location>
        <begin position="166"/>
        <end position="186"/>
    </location>
</feature>
<dbReference type="InterPro" id="IPR051043">
    <property type="entry name" value="Sulfatase_Mod_Factor_Kinase"/>
</dbReference>